<keyword evidence="1" id="KW-0812">Transmembrane</keyword>
<gene>
    <name evidence="2" type="ORF">ACJRO7_013294</name>
</gene>
<organism evidence="2 3">
    <name type="scientific">Eucalyptus globulus</name>
    <name type="common">Tasmanian blue gum</name>
    <dbReference type="NCBI Taxonomy" id="34317"/>
    <lineage>
        <taxon>Eukaryota</taxon>
        <taxon>Viridiplantae</taxon>
        <taxon>Streptophyta</taxon>
        <taxon>Embryophyta</taxon>
        <taxon>Tracheophyta</taxon>
        <taxon>Spermatophyta</taxon>
        <taxon>Magnoliopsida</taxon>
        <taxon>eudicotyledons</taxon>
        <taxon>Gunneridae</taxon>
        <taxon>Pentapetalae</taxon>
        <taxon>rosids</taxon>
        <taxon>malvids</taxon>
        <taxon>Myrtales</taxon>
        <taxon>Myrtaceae</taxon>
        <taxon>Myrtoideae</taxon>
        <taxon>Eucalypteae</taxon>
        <taxon>Eucalyptus</taxon>
    </lineage>
</organism>
<evidence type="ECO:0000313" key="3">
    <source>
        <dbReference type="Proteomes" id="UP001634007"/>
    </source>
</evidence>
<feature type="transmembrane region" description="Helical" evidence="1">
    <location>
        <begin position="36"/>
        <end position="57"/>
    </location>
</feature>
<reference evidence="2 3" key="1">
    <citation type="submission" date="2024-11" db="EMBL/GenBank/DDBJ databases">
        <title>Chromosome-level genome assembly of Eucalyptus globulus Labill. provides insights into its genome evolution.</title>
        <authorList>
            <person name="Li X."/>
        </authorList>
    </citation>
    <scope>NUCLEOTIDE SEQUENCE [LARGE SCALE GENOMIC DNA]</scope>
    <source>
        <strain evidence="2">CL2024</strain>
        <tissue evidence="2">Fresh tender leaves</tissue>
    </source>
</reference>
<proteinExistence type="predicted"/>
<comment type="caution">
    <text evidence="2">The sequence shown here is derived from an EMBL/GenBank/DDBJ whole genome shotgun (WGS) entry which is preliminary data.</text>
</comment>
<accession>A0ABD3KX71</accession>
<dbReference type="AlphaFoldDB" id="A0ABD3KX71"/>
<dbReference type="Proteomes" id="UP001634007">
    <property type="component" value="Unassembled WGS sequence"/>
</dbReference>
<dbReference type="EMBL" id="JBJKBG010000003">
    <property type="protein sequence ID" value="KAL3744018.1"/>
    <property type="molecule type" value="Genomic_DNA"/>
</dbReference>
<evidence type="ECO:0000313" key="2">
    <source>
        <dbReference type="EMBL" id="KAL3744018.1"/>
    </source>
</evidence>
<name>A0ABD3KX71_EUCGL</name>
<evidence type="ECO:0000256" key="1">
    <source>
        <dbReference type="SAM" id="Phobius"/>
    </source>
</evidence>
<keyword evidence="3" id="KW-1185">Reference proteome</keyword>
<keyword evidence="1" id="KW-0472">Membrane</keyword>
<keyword evidence="1" id="KW-1133">Transmembrane helix</keyword>
<sequence>MVTVEVAGRVHWAVVDPRRRHEILLCGTKVANQRGVIIGVYFVVIAPVVAAFVHLSLSSSCGELDGNSYRTFSASILDKRYGFLPDDEGGEEEGEVEEVDVPFFLLHRVGFWDSASPLLLLTLPQFMEDLGGAEQGPEMKSVSH</sequence>
<protein>
    <submittedName>
        <fullName evidence="2">Uncharacterized protein</fullName>
    </submittedName>
</protein>